<comment type="subcellular location">
    <subcellularLocation>
        <location evidence="1 9 10">Nucleus</location>
    </subcellularLocation>
</comment>
<comment type="caution">
    <text evidence="14">The sequence shown here is derived from an EMBL/GenBank/DDBJ whole genome shotgun (WGS) entry which is preliminary data.</text>
</comment>
<dbReference type="SUPFAM" id="SSF55961">
    <property type="entry name" value="Bet v1-like"/>
    <property type="match status" value="2"/>
</dbReference>
<dbReference type="GO" id="GO:0008289">
    <property type="term" value="F:lipid binding"/>
    <property type="evidence" value="ECO:0007669"/>
    <property type="project" value="InterPro"/>
</dbReference>
<feature type="domain" description="Homeobox" evidence="12">
    <location>
        <begin position="22"/>
        <end position="82"/>
    </location>
</feature>
<evidence type="ECO:0000256" key="6">
    <source>
        <dbReference type="ARBA" id="ARBA00023155"/>
    </source>
</evidence>
<dbReference type="PROSITE" id="PS50848">
    <property type="entry name" value="START"/>
    <property type="match status" value="1"/>
</dbReference>
<evidence type="ECO:0000259" key="12">
    <source>
        <dbReference type="PROSITE" id="PS50071"/>
    </source>
</evidence>
<evidence type="ECO:0000259" key="13">
    <source>
        <dbReference type="PROSITE" id="PS50848"/>
    </source>
</evidence>
<dbReference type="InterPro" id="IPR042160">
    <property type="entry name" value="HD-Zip_IV"/>
</dbReference>
<dbReference type="OrthoDB" id="6159439at2759"/>
<evidence type="ECO:0000256" key="5">
    <source>
        <dbReference type="ARBA" id="ARBA00023125"/>
    </source>
</evidence>
<dbReference type="Pfam" id="PF01852">
    <property type="entry name" value="START"/>
    <property type="match status" value="1"/>
</dbReference>
<evidence type="ECO:0000256" key="10">
    <source>
        <dbReference type="RuleBase" id="RU000682"/>
    </source>
</evidence>
<evidence type="ECO:0000313" key="14">
    <source>
        <dbReference type="EMBL" id="TXG69862.1"/>
    </source>
</evidence>
<dbReference type="SMART" id="SM00234">
    <property type="entry name" value="START"/>
    <property type="match status" value="1"/>
</dbReference>
<organism evidence="14 15">
    <name type="scientific">Acer yangbiense</name>
    <dbReference type="NCBI Taxonomy" id="1000413"/>
    <lineage>
        <taxon>Eukaryota</taxon>
        <taxon>Viridiplantae</taxon>
        <taxon>Streptophyta</taxon>
        <taxon>Embryophyta</taxon>
        <taxon>Tracheophyta</taxon>
        <taxon>Spermatophyta</taxon>
        <taxon>Magnoliopsida</taxon>
        <taxon>eudicotyledons</taxon>
        <taxon>Gunneridae</taxon>
        <taxon>Pentapetalae</taxon>
        <taxon>rosids</taxon>
        <taxon>malvids</taxon>
        <taxon>Sapindales</taxon>
        <taxon>Sapindaceae</taxon>
        <taxon>Hippocastanoideae</taxon>
        <taxon>Acereae</taxon>
        <taxon>Acer</taxon>
    </lineage>
</organism>
<feature type="domain" description="START" evidence="13">
    <location>
        <begin position="227"/>
        <end position="455"/>
    </location>
</feature>
<gene>
    <name evidence="14" type="ORF">EZV62_004797</name>
</gene>
<keyword evidence="6 9" id="KW-0371">Homeobox</keyword>
<dbReference type="SUPFAM" id="SSF46689">
    <property type="entry name" value="Homeodomain-like"/>
    <property type="match status" value="1"/>
</dbReference>
<evidence type="ECO:0000256" key="11">
    <source>
        <dbReference type="SAM" id="MobiDB-lite"/>
    </source>
</evidence>
<dbReference type="AlphaFoldDB" id="A0A5C7IMP0"/>
<feature type="compositionally biased region" description="Gly residues" evidence="11">
    <location>
        <begin position="1"/>
        <end position="11"/>
    </location>
</feature>
<dbReference type="PANTHER" id="PTHR45654:SF9">
    <property type="entry name" value="HOMEOBOX-LEUCINE ZIPPER PROTEIN HDG10-RELATED"/>
    <property type="match status" value="1"/>
</dbReference>
<evidence type="ECO:0000256" key="2">
    <source>
        <dbReference type="ARBA" id="ARBA00006789"/>
    </source>
</evidence>
<dbReference type="CDD" id="cd08875">
    <property type="entry name" value="START_ArGLABRA2_like"/>
    <property type="match status" value="1"/>
</dbReference>
<dbReference type="GO" id="GO:0005634">
    <property type="term" value="C:nucleus"/>
    <property type="evidence" value="ECO:0007669"/>
    <property type="project" value="UniProtKB-SubCell"/>
</dbReference>
<dbReference type="InterPro" id="IPR001356">
    <property type="entry name" value="HD"/>
</dbReference>
<keyword evidence="3" id="KW-0805">Transcription regulation</keyword>
<evidence type="ECO:0000313" key="15">
    <source>
        <dbReference type="Proteomes" id="UP000323000"/>
    </source>
</evidence>
<sequence>MEFPMGSGGNNSGDEEASNTSSSRKKSYHRHTAQQTLHLESFFKECPHPDDNQRRQLGRDLGLDPKQIKFWFQNKRTQTKAQTDRADNSALRNENERIYCENMAIREALKNVICPSCGGPPFGEEAREQSLQILQLENAHLKDEASFHLISVHFFHDKVSKILSKYIGRSPIEASMPSIIGSTVDMQPPTFPASDIFVGHELEIDQNSGTTSDHIIGNPYTMKKPLLEMEKAVMAQTVANATDELIRLLGVNEPLWVTINNNSSERKYVIHRDSYEKIFPRYCHLKIPHARIESSKYSGIVSMNGMQLVDIFLDADKYANIFPTIVSKAKRIHVLDDGMPGTRNGCYLLVCLYFIVIFQLELGLWVIVDVSYDWAKLEKEDDPSTSRAWKLPSGCMIQDLANGCSNVTWIEHVEVDDKSQTHRLYRDLICGNSSCAYGAQRWIVTLQRMSEKFGFAIMDTPPTYHDLGGETISSEGRKSLMKLSHVMVKSFSGILSMSGKMDFPQLSEVNNSGVRVSVRTATASDPGQPNGTIVSAATSLWIPLPPEAVFNFLSDVKMRIQWDVLCHTIPVQEIASFSNGAHPGNLVSILRCYWEQPFVQNDNNIMMIQESCIDSLGSMVIYAPIDIPSLNQAITGGDSSWRIPILPSGFIISGDGRPDTTGGGGGSLLTVAFQILISSPKSPDDHFNMEAVATVHTLISSTVQRIKASLNCSDLV</sequence>
<dbReference type="FunFam" id="1.10.10.60:FF:000229">
    <property type="entry name" value="Homeobox-leucine zipper protein HDG1"/>
    <property type="match status" value="1"/>
</dbReference>
<dbReference type="Pfam" id="PF25797">
    <property type="entry name" value="PDF2_C"/>
    <property type="match status" value="1"/>
</dbReference>
<comment type="similarity">
    <text evidence="2">Belongs to the HD-ZIP homeobox family. Class IV subfamily.</text>
</comment>
<dbReference type="InterPro" id="IPR009057">
    <property type="entry name" value="Homeodomain-like_sf"/>
</dbReference>
<evidence type="ECO:0000256" key="8">
    <source>
        <dbReference type="ARBA" id="ARBA00023242"/>
    </source>
</evidence>
<keyword evidence="7" id="KW-0804">Transcription</keyword>
<proteinExistence type="inferred from homology"/>
<dbReference type="PROSITE" id="PS50071">
    <property type="entry name" value="HOMEOBOX_2"/>
    <property type="match status" value="1"/>
</dbReference>
<name>A0A5C7IMP0_9ROSI</name>
<feature type="compositionally biased region" description="Basic residues" evidence="11">
    <location>
        <begin position="23"/>
        <end position="32"/>
    </location>
</feature>
<dbReference type="SMART" id="SM00389">
    <property type="entry name" value="HOX"/>
    <property type="match status" value="1"/>
</dbReference>
<evidence type="ECO:0000256" key="3">
    <source>
        <dbReference type="ARBA" id="ARBA00023015"/>
    </source>
</evidence>
<evidence type="ECO:0008006" key="16">
    <source>
        <dbReference type="Google" id="ProtNLM"/>
    </source>
</evidence>
<dbReference type="Pfam" id="PF00046">
    <property type="entry name" value="Homeodomain"/>
    <property type="match status" value="1"/>
</dbReference>
<dbReference type="Gene3D" id="1.10.10.60">
    <property type="entry name" value="Homeodomain-like"/>
    <property type="match status" value="1"/>
</dbReference>
<dbReference type="GO" id="GO:0003677">
    <property type="term" value="F:DNA binding"/>
    <property type="evidence" value="ECO:0007669"/>
    <property type="project" value="UniProtKB-UniRule"/>
</dbReference>
<evidence type="ECO:0000256" key="4">
    <source>
        <dbReference type="ARBA" id="ARBA00023054"/>
    </source>
</evidence>
<feature type="region of interest" description="Disordered" evidence="11">
    <location>
        <begin position="1"/>
        <end position="33"/>
    </location>
</feature>
<keyword evidence="8 9" id="KW-0539">Nucleus</keyword>
<dbReference type="InterPro" id="IPR057993">
    <property type="entry name" value="HD-Zip_IV_C"/>
</dbReference>
<dbReference type="PANTHER" id="PTHR45654">
    <property type="entry name" value="HOMEOBOX-LEUCINE ZIPPER PROTEIN MERISTEM L1"/>
    <property type="match status" value="1"/>
</dbReference>
<evidence type="ECO:0000256" key="7">
    <source>
        <dbReference type="ARBA" id="ARBA00023163"/>
    </source>
</evidence>
<dbReference type="EMBL" id="VAHF01000002">
    <property type="protein sequence ID" value="TXG69862.1"/>
    <property type="molecule type" value="Genomic_DNA"/>
</dbReference>
<evidence type="ECO:0000256" key="1">
    <source>
        <dbReference type="ARBA" id="ARBA00004123"/>
    </source>
</evidence>
<dbReference type="CDD" id="cd00086">
    <property type="entry name" value="homeodomain"/>
    <property type="match status" value="1"/>
</dbReference>
<protein>
    <recommendedName>
        <fullName evidence="16">Homeobox domain-containing protein</fullName>
    </recommendedName>
</protein>
<keyword evidence="15" id="KW-1185">Reference proteome</keyword>
<keyword evidence="4" id="KW-0175">Coiled coil</keyword>
<evidence type="ECO:0000256" key="9">
    <source>
        <dbReference type="PROSITE-ProRule" id="PRU00108"/>
    </source>
</evidence>
<reference evidence="15" key="1">
    <citation type="journal article" date="2019" name="Gigascience">
        <title>De novo genome assembly of the endangered Acer yangbiense, a plant species with extremely small populations endemic to Yunnan Province, China.</title>
        <authorList>
            <person name="Yang J."/>
            <person name="Wariss H.M."/>
            <person name="Tao L."/>
            <person name="Zhang R."/>
            <person name="Yun Q."/>
            <person name="Hollingsworth P."/>
            <person name="Dao Z."/>
            <person name="Luo G."/>
            <person name="Guo H."/>
            <person name="Ma Y."/>
            <person name="Sun W."/>
        </authorList>
    </citation>
    <scope>NUCLEOTIDE SEQUENCE [LARGE SCALE GENOMIC DNA]</scope>
    <source>
        <strain evidence="15">cv. Malutang</strain>
    </source>
</reference>
<keyword evidence="5 9" id="KW-0238">DNA-binding</keyword>
<dbReference type="Proteomes" id="UP000323000">
    <property type="component" value="Chromosome 2"/>
</dbReference>
<dbReference type="InterPro" id="IPR002913">
    <property type="entry name" value="START_lipid-bd_dom"/>
</dbReference>
<accession>A0A5C7IMP0</accession>
<feature type="DNA-binding region" description="Homeobox" evidence="9">
    <location>
        <begin position="24"/>
        <end position="83"/>
    </location>
</feature>